<evidence type="ECO:0000313" key="1">
    <source>
        <dbReference type="EMBL" id="KYP77968.1"/>
    </source>
</evidence>
<sequence length="124" mass="14850">MNKEETTSHLFFECEVSFQLWMACFNWLGLNSVMHNCCVQILEQFYGFHYCSAKYHNCWILIWLSVIKIIWLARNDLMFSSKIIHVSEMLNLVQLRSSKWLRARFLSLNYDFFSWSNFPGVCLS</sequence>
<protein>
    <recommendedName>
        <fullName evidence="3">Reverse transcriptase zinc-binding domain-containing protein</fullName>
    </recommendedName>
</protein>
<evidence type="ECO:0000313" key="2">
    <source>
        <dbReference type="Proteomes" id="UP000075243"/>
    </source>
</evidence>
<gene>
    <name evidence="1" type="ORF">KK1_043060</name>
</gene>
<name>A0A151UFE2_CAJCA</name>
<comment type="caution">
    <text evidence="1">The sequence shown here is derived from an EMBL/GenBank/DDBJ whole genome shotgun (WGS) entry which is preliminary data.</text>
</comment>
<accession>A0A151UFE2</accession>
<proteinExistence type="predicted"/>
<dbReference type="EMBL" id="AGCT01038591">
    <property type="protein sequence ID" value="KYP77968.1"/>
    <property type="molecule type" value="Genomic_DNA"/>
</dbReference>
<dbReference type="AlphaFoldDB" id="A0A151UFE2"/>
<reference evidence="1" key="1">
    <citation type="journal article" date="2012" name="Nat. Biotechnol.">
        <title>Draft genome sequence of pigeonpea (Cajanus cajan), an orphan legume crop of resource-poor farmers.</title>
        <authorList>
            <person name="Varshney R.K."/>
            <person name="Chen W."/>
            <person name="Li Y."/>
            <person name="Bharti A.K."/>
            <person name="Saxena R.K."/>
            <person name="Schlueter J.A."/>
            <person name="Donoghue M.T."/>
            <person name="Azam S."/>
            <person name="Fan G."/>
            <person name="Whaley A.M."/>
            <person name="Farmer A.D."/>
            <person name="Sheridan J."/>
            <person name="Iwata A."/>
            <person name="Tuteja R."/>
            <person name="Penmetsa R.V."/>
            <person name="Wu W."/>
            <person name="Upadhyaya H.D."/>
            <person name="Yang S.P."/>
            <person name="Shah T."/>
            <person name="Saxena K.B."/>
            <person name="Michael T."/>
            <person name="McCombie W.R."/>
            <person name="Yang B."/>
            <person name="Zhang G."/>
            <person name="Yang H."/>
            <person name="Wang J."/>
            <person name="Spillane C."/>
            <person name="Cook D.R."/>
            <person name="May G.D."/>
            <person name="Xu X."/>
            <person name="Jackson S.A."/>
        </authorList>
    </citation>
    <scope>NUCLEOTIDE SEQUENCE [LARGE SCALE GENOMIC DNA]</scope>
</reference>
<organism evidence="1 2">
    <name type="scientific">Cajanus cajan</name>
    <name type="common">Pigeon pea</name>
    <name type="synonym">Cajanus indicus</name>
    <dbReference type="NCBI Taxonomy" id="3821"/>
    <lineage>
        <taxon>Eukaryota</taxon>
        <taxon>Viridiplantae</taxon>
        <taxon>Streptophyta</taxon>
        <taxon>Embryophyta</taxon>
        <taxon>Tracheophyta</taxon>
        <taxon>Spermatophyta</taxon>
        <taxon>Magnoliopsida</taxon>
        <taxon>eudicotyledons</taxon>
        <taxon>Gunneridae</taxon>
        <taxon>Pentapetalae</taxon>
        <taxon>rosids</taxon>
        <taxon>fabids</taxon>
        <taxon>Fabales</taxon>
        <taxon>Fabaceae</taxon>
        <taxon>Papilionoideae</taxon>
        <taxon>50 kb inversion clade</taxon>
        <taxon>NPAAA clade</taxon>
        <taxon>indigoferoid/millettioid clade</taxon>
        <taxon>Phaseoleae</taxon>
        <taxon>Cajanus</taxon>
    </lineage>
</organism>
<keyword evidence="2" id="KW-1185">Reference proteome</keyword>
<evidence type="ECO:0008006" key="3">
    <source>
        <dbReference type="Google" id="ProtNLM"/>
    </source>
</evidence>
<dbReference type="Gramene" id="C.cajan_39688.t">
    <property type="protein sequence ID" value="C.cajan_39688.t.cds1"/>
    <property type="gene ID" value="C.cajan_39688"/>
</dbReference>
<dbReference type="OMA" id="GQERSHY"/>
<dbReference type="Proteomes" id="UP000075243">
    <property type="component" value="Unassembled WGS sequence"/>
</dbReference>